<evidence type="ECO:0000256" key="1">
    <source>
        <dbReference type="SAM" id="Phobius"/>
    </source>
</evidence>
<feature type="transmembrane region" description="Helical" evidence="1">
    <location>
        <begin position="332"/>
        <end position="347"/>
    </location>
</feature>
<organism evidence="2 3">
    <name type="scientific">Lactobacillus equicursoris DSM 19284 = JCM 14600 = CIP 110162</name>
    <dbReference type="NCBI Taxonomy" id="1293597"/>
    <lineage>
        <taxon>Bacteria</taxon>
        <taxon>Bacillati</taxon>
        <taxon>Bacillota</taxon>
        <taxon>Bacilli</taxon>
        <taxon>Lactobacillales</taxon>
        <taxon>Lactobacillaceae</taxon>
        <taxon>Lactobacillus</taxon>
    </lineage>
</organism>
<gene>
    <name evidence="2" type="ORF">FC20_GL001526</name>
</gene>
<feature type="transmembrane region" description="Helical" evidence="1">
    <location>
        <begin position="192"/>
        <end position="209"/>
    </location>
</feature>
<comment type="caution">
    <text evidence="2">The sequence shown here is derived from an EMBL/GenBank/DDBJ whole genome shotgun (WGS) entry which is preliminary data.</text>
</comment>
<keyword evidence="1" id="KW-0472">Membrane</keyword>
<keyword evidence="1" id="KW-1133">Transmembrane helix</keyword>
<protein>
    <recommendedName>
        <fullName evidence="4">Polysaccharide polymerase</fullName>
    </recommendedName>
</protein>
<reference evidence="2 3" key="1">
    <citation type="journal article" date="2015" name="Genome Announc.">
        <title>Expanding the biotechnology potential of lactobacilli through comparative genomics of 213 strains and associated genera.</title>
        <authorList>
            <person name="Sun Z."/>
            <person name="Harris H.M."/>
            <person name="McCann A."/>
            <person name="Guo C."/>
            <person name="Argimon S."/>
            <person name="Zhang W."/>
            <person name="Yang X."/>
            <person name="Jeffery I.B."/>
            <person name="Cooney J.C."/>
            <person name="Kagawa T.F."/>
            <person name="Liu W."/>
            <person name="Song Y."/>
            <person name="Salvetti E."/>
            <person name="Wrobel A."/>
            <person name="Rasinkangas P."/>
            <person name="Parkhill J."/>
            <person name="Rea M.C."/>
            <person name="O'Sullivan O."/>
            <person name="Ritari J."/>
            <person name="Douillard F.P."/>
            <person name="Paul Ross R."/>
            <person name="Yang R."/>
            <person name="Briner A.E."/>
            <person name="Felis G.E."/>
            <person name="de Vos W.M."/>
            <person name="Barrangou R."/>
            <person name="Klaenhammer T.R."/>
            <person name="Caufield P.W."/>
            <person name="Cui Y."/>
            <person name="Zhang H."/>
            <person name="O'Toole P.W."/>
        </authorList>
    </citation>
    <scope>NUCLEOTIDE SEQUENCE [LARGE SCALE GENOMIC DNA]</scope>
    <source>
        <strain evidence="2 3">DSM 19284</strain>
    </source>
</reference>
<dbReference type="PATRIC" id="fig|1293597.4.peg.1630"/>
<feature type="transmembrane region" description="Helical" evidence="1">
    <location>
        <begin position="34"/>
        <end position="51"/>
    </location>
</feature>
<dbReference type="STRING" id="1293597.FC20_GL001526"/>
<proteinExistence type="predicted"/>
<evidence type="ECO:0008006" key="4">
    <source>
        <dbReference type="Google" id="ProtNLM"/>
    </source>
</evidence>
<accession>A0A0R1LWX4</accession>
<dbReference type="Proteomes" id="UP000051074">
    <property type="component" value="Unassembled WGS sequence"/>
</dbReference>
<dbReference type="EMBL" id="AZDU01000058">
    <property type="protein sequence ID" value="KRL00167.1"/>
    <property type="molecule type" value="Genomic_DNA"/>
</dbReference>
<feature type="transmembrane region" description="Helical" evidence="1">
    <location>
        <begin position="300"/>
        <end position="320"/>
    </location>
</feature>
<dbReference type="AlphaFoldDB" id="A0A0R1LWX4"/>
<name>A0A0R1LWX4_9LACO</name>
<keyword evidence="3" id="KW-1185">Reference proteome</keyword>
<feature type="transmembrane region" description="Helical" evidence="1">
    <location>
        <begin position="170"/>
        <end position="186"/>
    </location>
</feature>
<sequence>MAKSIKINISFIYFTLLTLYFGFVNTPFQFSKQIQNALLGIMVVIFLFWLLRQNYTGRDIVWLIFLFLFAGITAWKTNVSLLIDVMSAIVFSRSQRSTIFKLIFWERIAINIFRSIFSLNGVIQNKVQVAKSGLYVTGYGLGFDSPNNLAVEIGMLILLYVCIKESSITFKNILVIIIITLATYRLTLSRTFIGLMTVAILLLIGIKYFGKLKSFVNLYKFVGVISLAIGFIISIGIPYVMNLGIGNLDQLFDLLNQLTSNRFLHASRVMLHYPITLFGGIGDFDILDSIYKYSIVDDSYIHLLYGFGIVGTIIFVILYTSTIITLIRNKKLYWVMPIIIFIMWGMSEGVLYSLHWNFSILLWGVILRKNYSSVDGKNLKKKGLISHNAKADFNYTTSV</sequence>
<evidence type="ECO:0000313" key="2">
    <source>
        <dbReference type="EMBL" id="KRL00167.1"/>
    </source>
</evidence>
<dbReference type="RefSeq" id="WP_039944340.1">
    <property type="nucleotide sequence ID" value="NZ_AZDU01000058.1"/>
</dbReference>
<feature type="transmembrane region" description="Helical" evidence="1">
    <location>
        <begin position="7"/>
        <end position="28"/>
    </location>
</feature>
<keyword evidence="1" id="KW-0812">Transmembrane</keyword>
<feature type="transmembrane region" description="Helical" evidence="1">
    <location>
        <begin position="60"/>
        <end position="77"/>
    </location>
</feature>
<feature type="transmembrane region" description="Helical" evidence="1">
    <location>
        <begin position="221"/>
        <end position="241"/>
    </location>
</feature>
<evidence type="ECO:0000313" key="3">
    <source>
        <dbReference type="Proteomes" id="UP000051074"/>
    </source>
</evidence>
<feature type="transmembrane region" description="Helical" evidence="1">
    <location>
        <begin position="145"/>
        <end position="163"/>
    </location>
</feature>